<dbReference type="CDD" id="cd02503">
    <property type="entry name" value="MobA"/>
    <property type="match status" value="1"/>
</dbReference>
<comment type="function">
    <text evidence="8">Transfers a GMP moiety from GTP to Mo-molybdopterin (Mo-MPT) cofactor (Moco or molybdenum cofactor) to form Mo-molybdopterin guanine dinucleotide (Mo-MGD) cofactor.</text>
</comment>
<keyword evidence="6 8" id="KW-0342">GTP-binding</keyword>
<evidence type="ECO:0000256" key="5">
    <source>
        <dbReference type="ARBA" id="ARBA00022842"/>
    </source>
</evidence>
<evidence type="ECO:0000256" key="7">
    <source>
        <dbReference type="ARBA" id="ARBA00023150"/>
    </source>
</evidence>
<comment type="catalytic activity">
    <reaction evidence="8">
        <text>Mo-molybdopterin + GTP + H(+) = Mo-molybdopterin guanine dinucleotide + diphosphate</text>
        <dbReference type="Rhea" id="RHEA:34243"/>
        <dbReference type="ChEBI" id="CHEBI:15378"/>
        <dbReference type="ChEBI" id="CHEBI:33019"/>
        <dbReference type="ChEBI" id="CHEBI:37565"/>
        <dbReference type="ChEBI" id="CHEBI:71302"/>
        <dbReference type="ChEBI" id="CHEBI:71310"/>
        <dbReference type="EC" id="2.7.7.77"/>
    </reaction>
</comment>
<comment type="cofactor">
    <cofactor evidence="8">
        <name>Mg(2+)</name>
        <dbReference type="ChEBI" id="CHEBI:18420"/>
    </cofactor>
</comment>
<evidence type="ECO:0000259" key="9">
    <source>
        <dbReference type="Pfam" id="PF12804"/>
    </source>
</evidence>
<keyword evidence="5 8" id="KW-0460">Magnesium</keyword>
<evidence type="ECO:0000256" key="2">
    <source>
        <dbReference type="ARBA" id="ARBA00022679"/>
    </source>
</evidence>
<comment type="subcellular location">
    <subcellularLocation>
        <location evidence="8">Cytoplasm</location>
    </subcellularLocation>
</comment>
<sequence>MKTSHTAISNRQPSAASYLTGLILAGGESSRLGRDKTVLVHEGQTLLERSSGLLSRRCAPVFISCRHPQTIHLDMPIIVDQTPRVGPVGGIVTALRQLKRPLFVLACDQPFLRDSFITRLMAAREERPGHCVMTTWLQQRTGFIEALVAIYEPAVLPLLEDGLARHEYKLSRLVPERLRHHLPYGEEDEPFFFNINFPEDLKRLSG</sequence>
<dbReference type="EMBL" id="CP014230">
    <property type="protein sequence ID" value="AMD93372.1"/>
    <property type="molecule type" value="Genomic_DNA"/>
</dbReference>
<dbReference type="SUPFAM" id="SSF53448">
    <property type="entry name" value="Nucleotide-diphospho-sugar transferases"/>
    <property type="match status" value="1"/>
</dbReference>
<feature type="binding site" evidence="8">
    <location>
        <position position="80"/>
    </location>
    <ligand>
        <name>GTP</name>
        <dbReference type="ChEBI" id="CHEBI:37565"/>
    </ligand>
</feature>
<dbReference type="Pfam" id="PF12804">
    <property type="entry name" value="NTP_transf_3"/>
    <property type="match status" value="1"/>
</dbReference>
<keyword evidence="7 8" id="KW-0501">Molybdenum cofactor biosynthesis</keyword>
<dbReference type="InterPro" id="IPR029044">
    <property type="entry name" value="Nucleotide-diphossugar_trans"/>
</dbReference>
<dbReference type="GO" id="GO:0061603">
    <property type="term" value="F:molybdenum cofactor guanylyltransferase activity"/>
    <property type="evidence" value="ECO:0007669"/>
    <property type="project" value="UniProtKB-EC"/>
</dbReference>
<comment type="caution">
    <text evidence="8">Lacks conserved residue(s) required for the propagation of feature annotation.</text>
</comment>
<dbReference type="InterPro" id="IPR013482">
    <property type="entry name" value="Molybde_CF_guanTrfase"/>
</dbReference>
<gene>
    <name evidence="8" type="primary">mobA</name>
    <name evidence="10" type="ORF">AXF15_09850</name>
</gene>
<evidence type="ECO:0000256" key="6">
    <source>
        <dbReference type="ARBA" id="ARBA00023134"/>
    </source>
</evidence>
<comment type="domain">
    <text evidence="8">The N-terminal domain determines nucleotide recognition and specific binding, while the C-terminal domain determines the specific binding to the target protein.</text>
</comment>
<feature type="binding site" evidence="8">
    <location>
        <begin position="24"/>
        <end position="26"/>
    </location>
    <ligand>
        <name>GTP</name>
        <dbReference type="ChEBI" id="CHEBI:37565"/>
    </ligand>
</feature>
<dbReference type="PANTHER" id="PTHR19136:SF81">
    <property type="entry name" value="MOLYBDENUM COFACTOR GUANYLYLTRANSFERASE"/>
    <property type="match status" value="1"/>
</dbReference>
<dbReference type="AlphaFoldDB" id="A0A0X8JRF2"/>
<evidence type="ECO:0000313" key="11">
    <source>
        <dbReference type="Proteomes" id="UP000063964"/>
    </source>
</evidence>
<feature type="domain" description="MobA-like NTP transferase" evidence="9">
    <location>
        <begin position="21"/>
        <end position="173"/>
    </location>
</feature>
<dbReference type="Proteomes" id="UP000063964">
    <property type="component" value="Chromosome"/>
</dbReference>
<evidence type="ECO:0000256" key="1">
    <source>
        <dbReference type="ARBA" id="ARBA00022490"/>
    </source>
</evidence>
<dbReference type="GO" id="GO:0046872">
    <property type="term" value="F:metal ion binding"/>
    <property type="evidence" value="ECO:0007669"/>
    <property type="project" value="UniProtKB-KW"/>
</dbReference>
<reference evidence="11" key="1">
    <citation type="submission" date="2016-02" db="EMBL/GenBank/DDBJ databases">
        <authorList>
            <person name="Holder M.E."/>
            <person name="Ajami N.J."/>
            <person name="Petrosino J.F."/>
        </authorList>
    </citation>
    <scope>NUCLEOTIDE SEQUENCE [LARGE SCALE GENOMIC DNA]</scope>
    <source>
        <strain evidence="11">DSM 12838</strain>
    </source>
</reference>
<keyword evidence="4 8" id="KW-0547">Nucleotide-binding</keyword>
<dbReference type="RefSeq" id="WP_066606750.1">
    <property type="nucleotide sequence ID" value="NZ_CP014230.1"/>
</dbReference>
<dbReference type="PANTHER" id="PTHR19136">
    <property type="entry name" value="MOLYBDENUM COFACTOR GUANYLYLTRANSFERASE"/>
    <property type="match status" value="1"/>
</dbReference>
<evidence type="ECO:0000256" key="8">
    <source>
        <dbReference type="HAMAP-Rule" id="MF_00316"/>
    </source>
</evidence>
<dbReference type="Gene3D" id="3.90.550.10">
    <property type="entry name" value="Spore Coat Polysaccharide Biosynthesis Protein SpsA, Chain A"/>
    <property type="match status" value="1"/>
</dbReference>
<dbReference type="EC" id="2.7.7.77" evidence="8"/>
<name>A0A0X8JRF2_9BACT</name>
<feature type="binding site" evidence="8">
    <location>
        <position position="108"/>
    </location>
    <ligand>
        <name>Mg(2+)</name>
        <dbReference type="ChEBI" id="CHEBI:18420"/>
    </ligand>
</feature>
<keyword evidence="2 8" id="KW-0808">Transferase</keyword>
<protein>
    <recommendedName>
        <fullName evidence="8">Probable molybdenum cofactor guanylyltransferase</fullName>
        <shortName evidence="8">MoCo guanylyltransferase</shortName>
        <ecNumber evidence="8">2.7.7.77</ecNumber>
    </recommendedName>
    <alternativeName>
        <fullName evidence="8">GTP:molybdopterin guanylyltransferase</fullName>
    </alternativeName>
    <alternativeName>
        <fullName evidence="8">Mo-MPT guanylyltransferase</fullName>
    </alternativeName>
    <alternativeName>
        <fullName evidence="8">Molybdopterin guanylyltransferase</fullName>
    </alternativeName>
    <alternativeName>
        <fullName evidence="8">Molybdopterin-guanine dinucleotide synthase</fullName>
        <shortName evidence="8">MGD synthase</shortName>
    </alternativeName>
</protein>
<comment type="similarity">
    <text evidence="8">Belongs to the MobA family.</text>
</comment>
<dbReference type="GO" id="GO:0005737">
    <property type="term" value="C:cytoplasm"/>
    <property type="evidence" value="ECO:0007669"/>
    <property type="project" value="UniProtKB-SubCell"/>
</dbReference>
<dbReference type="HAMAP" id="MF_00316">
    <property type="entry name" value="MobA"/>
    <property type="match status" value="1"/>
</dbReference>
<organism evidence="10 11">
    <name type="scientific">Desulfomicrobium orale DSM 12838</name>
    <dbReference type="NCBI Taxonomy" id="888061"/>
    <lineage>
        <taxon>Bacteria</taxon>
        <taxon>Pseudomonadati</taxon>
        <taxon>Thermodesulfobacteriota</taxon>
        <taxon>Desulfovibrionia</taxon>
        <taxon>Desulfovibrionales</taxon>
        <taxon>Desulfomicrobiaceae</taxon>
        <taxon>Desulfomicrobium</taxon>
    </lineage>
</organism>
<dbReference type="KEGG" id="doa:AXF15_09850"/>
<keyword evidence="11" id="KW-1185">Reference proteome</keyword>
<dbReference type="GO" id="GO:0006777">
    <property type="term" value="P:Mo-molybdopterin cofactor biosynthetic process"/>
    <property type="evidence" value="ECO:0007669"/>
    <property type="project" value="UniProtKB-KW"/>
</dbReference>
<dbReference type="InterPro" id="IPR025877">
    <property type="entry name" value="MobA-like_NTP_Trfase"/>
</dbReference>
<evidence type="ECO:0000256" key="4">
    <source>
        <dbReference type="ARBA" id="ARBA00022741"/>
    </source>
</evidence>
<keyword evidence="3 8" id="KW-0479">Metal-binding</keyword>
<feature type="binding site" evidence="8">
    <location>
        <position position="36"/>
    </location>
    <ligand>
        <name>GTP</name>
        <dbReference type="ChEBI" id="CHEBI:37565"/>
    </ligand>
</feature>
<evidence type="ECO:0000256" key="3">
    <source>
        <dbReference type="ARBA" id="ARBA00022723"/>
    </source>
</evidence>
<feature type="binding site" evidence="8">
    <location>
        <position position="108"/>
    </location>
    <ligand>
        <name>GTP</name>
        <dbReference type="ChEBI" id="CHEBI:37565"/>
    </ligand>
</feature>
<accession>A0A0X8JRF2</accession>
<proteinExistence type="inferred from homology"/>
<dbReference type="STRING" id="888061.AXF15_09850"/>
<keyword evidence="1 8" id="KW-0963">Cytoplasm</keyword>
<evidence type="ECO:0000313" key="10">
    <source>
        <dbReference type="EMBL" id="AMD93372.1"/>
    </source>
</evidence>
<dbReference type="GO" id="GO:0005525">
    <property type="term" value="F:GTP binding"/>
    <property type="evidence" value="ECO:0007669"/>
    <property type="project" value="UniProtKB-UniRule"/>
</dbReference>